<dbReference type="GO" id="GO:0047617">
    <property type="term" value="F:fatty acyl-CoA hydrolase activity"/>
    <property type="evidence" value="ECO:0007669"/>
    <property type="project" value="TreeGrafter"/>
</dbReference>
<evidence type="ECO:0000313" key="4">
    <source>
        <dbReference type="Proteomes" id="UP000469081"/>
    </source>
</evidence>
<evidence type="ECO:0000313" key="3">
    <source>
        <dbReference type="EMBL" id="MWZ39087.1"/>
    </source>
</evidence>
<dbReference type="InterPro" id="IPR006684">
    <property type="entry name" value="YbgC/YbaW"/>
</dbReference>
<name>A0A6I4RLE4_FRATU</name>
<comment type="similarity">
    <text evidence="1">Belongs to the 4-hydroxybenzoyl-CoA thioesterase family.</text>
</comment>
<keyword evidence="2" id="KW-0378">Hydrolase</keyword>
<gene>
    <name evidence="3" type="ORF">FNC33_00770</name>
</gene>
<accession>A0A6I4RLE4</accession>
<sequence length="138" mass="16138">MTTNPFKYITNIRFVDTDKYGHVNNSIYFNYFEEARTAWVYNSKQLISWAEQNSVQFVISEQYCKYILPLLHPNKIQVTQYIAKIGAASMEFEYEIRILGSDEVITRAKAKLACYNAKTGRLQKIPPQLKQLILEEND</sequence>
<dbReference type="Proteomes" id="UP000469081">
    <property type="component" value="Unassembled WGS sequence"/>
</dbReference>
<dbReference type="PIRSF" id="PIRSF003230">
    <property type="entry name" value="YbgC"/>
    <property type="match status" value="1"/>
</dbReference>
<dbReference type="SUPFAM" id="SSF54637">
    <property type="entry name" value="Thioesterase/thiol ester dehydrase-isomerase"/>
    <property type="match status" value="1"/>
</dbReference>
<dbReference type="InterPro" id="IPR029069">
    <property type="entry name" value="HotDog_dom_sf"/>
</dbReference>
<organism evidence="3 4">
    <name type="scientific">Francisella tularensis</name>
    <dbReference type="NCBI Taxonomy" id="263"/>
    <lineage>
        <taxon>Bacteria</taxon>
        <taxon>Pseudomonadati</taxon>
        <taxon>Pseudomonadota</taxon>
        <taxon>Gammaproteobacteria</taxon>
        <taxon>Thiotrichales</taxon>
        <taxon>Francisellaceae</taxon>
        <taxon>Francisella</taxon>
    </lineage>
</organism>
<dbReference type="AlphaFoldDB" id="A0A6I4RLE4"/>
<dbReference type="PANTHER" id="PTHR31793">
    <property type="entry name" value="4-HYDROXYBENZOYL-COA THIOESTERASE FAMILY MEMBER"/>
    <property type="match status" value="1"/>
</dbReference>
<dbReference type="RefSeq" id="WP_003039254.1">
    <property type="nucleotide sequence ID" value="NZ_VJEZ01000001.1"/>
</dbReference>
<dbReference type="CDD" id="cd00586">
    <property type="entry name" value="4HBT"/>
    <property type="match status" value="1"/>
</dbReference>
<protein>
    <submittedName>
        <fullName evidence="3">Acyl-CoA thioesterase</fullName>
    </submittedName>
</protein>
<reference evidence="3 4" key="1">
    <citation type="submission" date="2019-06" db="EMBL/GenBank/DDBJ databases">
        <title>Phylogeography and genetic diversity of Francisella tularensis subsp. holarctica in France (1947-2018).</title>
        <authorList>
            <person name="Kevin M."/>
            <person name="Madani N."/>
            <person name="Maurin M."/>
        </authorList>
    </citation>
    <scope>NUCLEOTIDE SEQUENCE [LARGE SCALE GENOMIC DNA]</scope>
    <source>
        <strain evidence="3 4">ATCC 15482</strain>
    </source>
</reference>
<evidence type="ECO:0000256" key="1">
    <source>
        <dbReference type="ARBA" id="ARBA00005953"/>
    </source>
</evidence>
<dbReference type="Pfam" id="PF13279">
    <property type="entry name" value="4HBT_2"/>
    <property type="match status" value="1"/>
</dbReference>
<proteinExistence type="inferred from homology"/>
<dbReference type="EMBL" id="VJEZ01000001">
    <property type="protein sequence ID" value="MWZ39087.1"/>
    <property type="molecule type" value="Genomic_DNA"/>
</dbReference>
<dbReference type="InterPro" id="IPR050563">
    <property type="entry name" value="4-hydroxybenzoyl-CoA_TE"/>
</dbReference>
<comment type="caution">
    <text evidence="3">The sequence shown here is derived from an EMBL/GenBank/DDBJ whole genome shotgun (WGS) entry which is preliminary data.</text>
</comment>
<dbReference type="PANTHER" id="PTHR31793:SF27">
    <property type="entry name" value="NOVEL THIOESTERASE SUPERFAMILY DOMAIN AND SAPOSIN A-TYPE DOMAIN CONTAINING PROTEIN (0610012H03RIK)"/>
    <property type="match status" value="1"/>
</dbReference>
<evidence type="ECO:0000256" key="2">
    <source>
        <dbReference type="ARBA" id="ARBA00022801"/>
    </source>
</evidence>
<dbReference type="Gene3D" id="3.10.129.10">
    <property type="entry name" value="Hotdog Thioesterase"/>
    <property type="match status" value="1"/>
</dbReference>